<name>A0A098AXI0_DESHA</name>
<reference evidence="1" key="1">
    <citation type="submission" date="2014-07" db="EMBL/GenBank/DDBJ databases">
        <authorList>
            <person name="Hornung V.Bastian."/>
        </authorList>
    </citation>
    <scope>NUCLEOTIDE SEQUENCE</scope>
    <source>
        <strain evidence="1">PCE-S</strain>
    </source>
</reference>
<dbReference type="PATRIC" id="fig|49338.4.peg.1541"/>
<proteinExistence type="predicted"/>
<accession>A0A098AXI0</accession>
<dbReference type="AlphaFoldDB" id="A0A098AXI0"/>
<gene>
    <name evidence="1" type="ORF">DPCES_1431</name>
</gene>
<dbReference type="EMBL" id="LK996017">
    <property type="protein sequence ID" value="CDX01318.1"/>
    <property type="molecule type" value="Genomic_DNA"/>
</dbReference>
<sequence>MKKFKIPTGWRMQTGLNPGYFISAKRWAKERGRQVAEARKTGNVDAAIKALEEGKSYKNAIKETLKGLGTEHPYFVYDAEGKCRYILEREATKKWLAYTAE</sequence>
<dbReference type="RefSeq" id="WP_208925486.1">
    <property type="nucleotide sequence ID" value="NZ_LK996017.1"/>
</dbReference>
<evidence type="ECO:0000313" key="1">
    <source>
        <dbReference type="EMBL" id="CDX01318.1"/>
    </source>
</evidence>
<organism evidence="1">
    <name type="scientific">Desulfitobacterium hafniense</name>
    <name type="common">Desulfitobacterium frappieri</name>
    <dbReference type="NCBI Taxonomy" id="49338"/>
    <lineage>
        <taxon>Bacteria</taxon>
        <taxon>Bacillati</taxon>
        <taxon>Bacillota</taxon>
        <taxon>Clostridia</taxon>
        <taxon>Eubacteriales</taxon>
        <taxon>Desulfitobacteriaceae</taxon>
        <taxon>Desulfitobacterium</taxon>
    </lineage>
</organism>
<protein>
    <submittedName>
        <fullName evidence="1">Uncharacterized protein</fullName>
    </submittedName>
</protein>